<protein>
    <submittedName>
        <fullName evidence="3">Alpha/beta fold hydrolase</fullName>
    </submittedName>
</protein>
<gene>
    <name evidence="3" type="ORF">PSQ40_14785</name>
</gene>
<dbReference type="InterPro" id="IPR000073">
    <property type="entry name" value="AB_hydrolase_1"/>
</dbReference>
<dbReference type="Pfam" id="PF00561">
    <property type="entry name" value="Abhydrolase_1"/>
    <property type="match status" value="1"/>
</dbReference>
<reference evidence="3 4" key="1">
    <citation type="submission" date="2023-02" db="EMBL/GenBank/DDBJ databases">
        <title>Bacterial whole genomic sequence of Curvibacter sp. HBC61.</title>
        <authorList>
            <person name="Le V."/>
            <person name="Ko S.-R."/>
            <person name="Ahn C.-Y."/>
            <person name="Oh H.-M."/>
        </authorList>
    </citation>
    <scope>NUCLEOTIDE SEQUENCE [LARGE SCALE GENOMIC DNA]</scope>
    <source>
        <strain evidence="3 4">HBC61</strain>
    </source>
</reference>
<dbReference type="EMBL" id="JAQSIP010000007">
    <property type="protein sequence ID" value="MDD0839847.1"/>
    <property type="molecule type" value="Genomic_DNA"/>
</dbReference>
<evidence type="ECO:0000313" key="4">
    <source>
        <dbReference type="Proteomes" id="UP001528673"/>
    </source>
</evidence>
<dbReference type="InterPro" id="IPR029058">
    <property type="entry name" value="AB_hydrolase_fold"/>
</dbReference>
<dbReference type="InterPro" id="IPR029032">
    <property type="entry name" value="AhpD-like"/>
</dbReference>
<dbReference type="Proteomes" id="UP001528673">
    <property type="component" value="Unassembled WGS sequence"/>
</dbReference>
<comment type="caution">
    <text evidence="3">The sequence shown here is derived from an EMBL/GenBank/DDBJ whole genome shotgun (WGS) entry which is preliminary data.</text>
</comment>
<dbReference type="RefSeq" id="WP_273952414.1">
    <property type="nucleotide sequence ID" value="NZ_JAQSIP010000007.1"/>
</dbReference>
<dbReference type="SUPFAM" id="SSF69118">
    <property type="entry name" value="AhpD-like"/>
    <property type="match status" value="1"/>
</dbReference>
<proteinExistence type="predicted"/>
<evidence type="ECO:0000313" key="3">
    <source>
        <dbReference type="EMBL" id="MDD0839847.1"/>
    </source>
</evidence>
<accession>A0ABT5N0K1</accession>
<dbReference type="PANTHER" id="PTHR43194">
    <property type="entry name" value="HYDROLASE ALPHA/BETA FOLD FAMILY"/>
    <property type="match status" value="1"/>
</dbReference>
<feature type="domain" description="Carboxymuconolactone decarboxylase-like" evidence="2">
    <location>
        <begin position="35"/>
        <end position="117"/>
    </location>
</feature>
<dbReference type="Pfam" id="PF02627">
    <property type="entry name" value="CMD"/>
    <property type="match status" value="1"/>
</dbReference>
<dbReference type="InterPro" id="IPR003779">
    <property type="entry name" value="CMD-like"/>
</dbReference>
<keyword evidence="3" id="KW-0378">Hydrolase</keyword>
<name>A0ABT5N0K1_9BURK</name>
<dbReference type="Gene3D" id="3.40.50.1820">
    <property type="entry name" value="alpha/beta hydrolase"/>
    <property type="match status" value="1"/>
</dbReference>
<dbReference type="PANTHER" id="PTHR43194:SF2">
    <property type="entry name" value="PEROXISOMAL MEMBRANE PROTEIN LPX1"/>
    <property type="match status" value="1"/>
</dbReference>
<evidence type="ECO:0000259" key="2">
    <source>
        <dbReference type="Pfam" id="PF02627"/>
    </source>
</evidence>
<dbReference type="Gene3D" id="1.20.1290.10">
    <property type="entry name" value="AhpD-like"/>
    <property type="match status" value="1"/>
</dbReference>
<organism evidence="3 4">
    <name type="scientific">Curvibacter cyanobacteriorum</name>
    <dbReference type="NCBI Taxonomy" id="3026422"/>
    <lineage>
        <taxon>Bacteria</taxon>
        <taxon>Pseudomonadati</taxon>
        <taxon>Pseudomonadota</taxon>
        <taxon>Betaproteobacteria</taxon>
        <taxon>Burkholderiales</taxon>
        <taxon>Comamonadaceae</taxon>
        <taxon>Curvibacter</taxon>
    </lineage>
</organism>
<dbReference type="PRINTS" id="PR00111">
    <property type="entry name" value="ABHYDROLASE"/>
</dbReference>
<sequence length="404" mass="43966">MRLDDFERGLKQRRHVLGDAWVDRATSEATAFTAQWQDFITRTAWHAAWCEEGLATETRRLLAMTATLALGRWEEFEMHVHAAWRAGISETDLQDMLRLASVYCGVPAANTGFRIAAKALAMERRPSPPSPLTPMLRERSFHTFSAPQIRVVLQGPEHGIPVVLCHALGLDHTLWSGVAAHLADRGYAVMRYDLRGHGESDLTADITMEALVDDAARLIGEWGKGPVVFVGLSLGGLIAQGLAIRHPGLVRGLVLSNTVATYPSASAAAFLARAEQVRQRGMASVVDEILQRYVSAAFQRDEPEATARLRSQLLRCDAHGYAACCAALAQVNWSQQLHRIQVPAWVVSGAEDVAAPPGLQEVLVNAIAHSQHTVLEGGHLPVLEAPQAFVNGLDDFLAREGGPP</sequence>
<dbReference type="GO" id="GO:0016787">
    <property type="term" value="F:hydrolase activity"/>
    <property type="evidence" value="ECO:0007669"/>
    <property type="project" value="UniProtKB-KW"/>
</dbReference>
<feature type="domain" description="AB hydrolase-1" evidence="1">
    <location>
        <begin position="161"/>
        <end position="386"/>
    </location>
</feature>
<dbReference type="InterPro" id="IPR050228">
    <property type="entry name" value="Carboxylesterase_BioH"/>
</dbReference>
<dbReference type="SUPFAM" id="SSF53474">
    <property type="entry name" value="alpha/beta-Hydrolases"/>
    <property type="match status" value="1"/>
</dbReference>
<evidence type="ECO:0000259" key="1">
    <source>
        <dbReference type="Pfam" id="PF00561"/>
    </source>
</evidence>
<keyword evidence="4" id="KW-1185">Reference proteome</keyword>